<dbReference type="EMBL" id="VFES01000006">
    <property type="protein sequence ID" value="TWR66514.1"/>
    <property type="molecule type" value="Genomic_DNA"/>
</dbReference>
<evidence type="ECO:0000313" key="3">
    <source>
        <dbReference type="EMBL" id="TWR66514.1"/>
    </source>
</evidence>
<dbReference type="Proteomes" id="UP000317267">
    <property type="component" value="Unassembled WGS sequence"/>
</dbReference>
<accession>A0A1H1ICB3</accession>
<reference evidence="3 5" key="2">
    <citation type="submission" date="2019-06" db="EMBL/GenBank/DDBJ databases">
        <title>Pseudomonas bimorpha sp. nov. isolated from bovine raw milk and skim milk concentrate.</title>
        <authorList>
            <person name="Hofmann K."/>
            <person name="Huptas C."/>
            <person name="Doll E."/>
            <person name="Scherer S."/>
            <person name="Wenning M."/>
        </authorList>
    </citation>
    <scope>NUCLEOTIDE SEQUENCE [LARGE SCALE GENOMIC DNA]</scope>
    <source>
        <strain evidence="3 5">DSM 17515</strain>
    </source>
</reference>
<name>A0A1H1ICB3_9PSED</name>
<feature type="transmembrane region" description="Helical" evidence="1">
    <location>
        <begin position="55"/>
        <end position="76"/>
    </location>
</feature>
<evidence type="ECO:0000313" key="5">
    <source>
        <dbReference type="Proteomes" id="UP000317267"/>
    </source>
</evidence>
<sequence length="140" mass="15067">MSRRLPLILLLIALPLWLAASYGARYGFMEDGQWVGICADEASRWECQVRSNLGLMIHFKVLGWAALVTSVLGFFVPGRAGWGLAVLGLVFGFPALALYNTTFAVFAVVIAGLRLVRQPRGGLKSCASASTATKPPPSTR</sequence>
<reference evidence="2 4" key="1">
    <citation type="submission" date="2016-10" db="EMBL/GenBank/DDBJ databases">
        <authorList>
            <person name="Varghese N."/>
            <person name="Submissions S."/>
        </authorList>
    </citation>
    <scope>NUCLEOTIDE SEQUENCE [LARGE SCALE GENOMIC DNA]</scope>
    <source>
        <strain evidence="2 4">BS2976</strain>
    </source>
</reference>
<keyword evidence="1" id="KW-0472">Membrane</keyword>
<evidence type="ECO:0000256" key="1">
    <source>
        <dbReference type="SAM" id="Phobius"/>
    </source>
</evidence>
<gene>
    <name evidence="3" type="ORF">FIV39_11460</name>
    <name evidence="2" type="ORF">SAMN04490186_5495</name>
</gene>
<keyword evidence="4" id="KW-1185">Reference proteome</keyword>
<comment type="caution">
    <text evidence="3">The sequence shown here is derived from an EMBL/GenBank/DDBJ whole genome shotgun (WGS) entry which is preliminary data.</text>
</comment>
<organism evidence="3 5">
    <name type="scientific">Pseudomonas grimontii</name>
    <dbReference type="NCBI Taxonomy" id="129847"/>
    <lineage>
        <taxon>Bacteria</taxon>
        <taxon>Pseudomonadati</taxon>
        <taxon>Pseudomonadota</taxon>
        <taxon>Gammaproteobacteria</taxon>
        <taxon>Pseudomonadales</taxon>
        <taxon>Pseudomonadaceae</taxon>
        <taxon>Pseudomonas</taxon>
    </lineage>
</organism>
<dbReference type="RefSeq" id="WP_090407125.1">
    <property type="nucleotide sequence ID" value="NZ_CAUSAB010000063.1"/>
</dbReference>
<dbReference type="OrthoDB" id="7032302at2"/>
<keyword evidence="1" id="KW-1133">Transmembrane helix</keyword>
<protein>
    <submittedName>
        <fullName evidence="3">Uncharacterized protein</fullName>
    </submittedName>
</protein>
<proteinExistence type="predicted"/>
<dbReference type="AlphaFoldDB" id="A0A1H1ICB3"/>
<keyword evidence="1" id="KW-0812">Transmembrane</keyword>
<evidence type="ECO:0000313" key="4">
    <source>
        <dbReference type="Proteomes" id="UP000198740"/>
    </source>
</evidence>
<evidence type="ECO:0000313" key="2">
    <source>
        <dbReference type="EMBL" id="SDR35321.1"/>
    </source>
</evidence>
<feature type="transmembrane region" description="Helical" evidence="1">
    <location>
        <begin position="83"/>
        <end position="113"/>
    </location>
</feature>
<dbReference type="EMBL" id="FNKM01000002">
    <property type="protein sequence ID" value="SDR35321.1"/>
    <property type="molecule type" value="Genomic_DNA"/>
</dbReference>
<dbReference type="Proteomes" id="UP000198740">
    <property type="component" value="Unassembled WGS sequence"/>
</dbReference>